<dbReference type="UniPathway" id="UPA00128">
    <property type="reaction ID" value="UER00191"/>
</dbReference>
<evidence type="ECO:0000313" key="9">
    <source>
        <dbReference type="EMBL" id="PHJ22766.1"/>
    </source>
</evidence>
<dbReference type="AlphaFoldDB" id="A0A2C6L5R7"/>
<dbReference type="GO" id="GO:0050577">
    <property type="term" value="F:GDP-L-fucose synthase activity"/>
    <property type="evidence" value="ECO:0007669"/>
    <property type="project" value="UniProtKB-EC"/>
</dbReference>
<protein>
    <recommendedName>
        <fullName evidence="3">GDP-L-fucose synthase</fullName>
        <ecNumber evidence="3">1.1.1.271</ecNumber>
    </recommendedName>
</protein>
<feature type="domain" description="NAD-dependent epimerase/dehydratase" evidence="8">
    <location>
        <begin position="18"/>
        <end position="298"/>
    </location>
</feature>
<dbReference type="OrthoDB" id="331694at2759"/>
<dbReference type="PANTHER" id="PTHR43238">
    <property type="entry name" value="GDP-L-FUCOSE SYNTHASE"/>
    <property type="match status" value="1"/>
</dbReference>
<feature type="compositionally biased region" description="Low complexity" evidence="7">
    <location>
        <begin position="47"/>
        <end position="70"/>
    </location>
</feature>
<comment type="pathway">
    <text evidence="1">Nucleotide-sugar biosynthesis; GDP-L-fucose biosynthesis via de novo pathway; GDP-L-fucose from GDP-alpha-D-mannose: step 2/2.</text>
</comment>
<evidence type="ECO:0000256" key="3">
    <source>
        <dbReference type="ARBA" id="ARBA00012371"/>
    </source>
</evidence>
<feature type="region of interest" description="Disordered" evidence="7">
    <location>
        <begin position="36"/>
        <end position="77"/>
    </location>
</feature>
<evidence type="ECO:0000256" key="7">
    <source>
        <dbReference type="SAM" id="MobiDB-lite"/>
    </source>
</evidence>
<evidence type="ECO:0000313" key="10">
    <source>
        <dbReference type="Proteomes" id="UP000221165"/>
    </source>
</evidence>
<comment type="caution">
    <text evidence="9">The sequence shown here is derived from an EMBL/GenBank/DDBJ whole genome shotgun (WGS) entry which is preliminary data.</text>
</comment>
<dbReference type="HAMAP" id="MF_00956">
    <property type="entry name" value="GDP_fucose_synth"/>
    <property type="match status" value="1"/>
</dbReference>
<evidence type="ECO:0000256" key="4">
    <source>
        <dbReference type="ARBA" id="ARBA00022857"/>
    </source>
</evidence>
<dbReference type="GO" id="GO:0042351">
    <property type="term" value="P:'de novo' GDP-L-fucose biosynthetic process"/>
    <property type="evidence" value="ECO:0007669"/>
    <property type="project" value="UniProtKB-UniPathway"/>
</dbReference>
<dbReference type="GeneID" id="94426789"/>
<evidence type="ECO:0000256" key="5">
    <source>
        <dbReference type="ARBA" id="ARBA00023002"/>
    </source>
</evidence>
<keyword evidence="4" id="KW-0521">NADP</keyword>
<dbReference type="SUPFAM" id="SSF51735">
    <property type="entry name" value="NAD(P)-binding Rossmann-fold domains"/>
    <property type="match status" value="1"/>
</dbReference>
<comment type="similarity">
    <text evidence="2">Belongs to the NAD(P)-dependent epimerase/dehydratase family. Fucose synthase subfamily.</text>
</comment>
<dbReference type="Gene3D" id="3.90.25.10">
    <property type="entry name" value="UDP-galactose 4-epimerase, domain 1"/>
    <property type="match status" value="1"/>
</dbReference>
<evidence type="ECO:0000256" key="2">
    <source>
        <dbReference type="ARBA" id="ARBA00005959"/>
    </source>
</evidence>
<evidence type="ECO:0000256" key="1">
    <source>
        <dbReference type="ARBA" id="ARBA00004883"/>
    </source>
</evidence>
<dbReference type="Pfam" id="PF01370">
    <property type="entry name" value="Epimerase"/>
    <property type="match status" value="1"/>
</dbReference>
<keyword evidence="10" id="KW-1185">Reference proteome</keyword>
<dbReference type="GO" id="GO:0016853">
    <property type="term" value="F:isomerase activity"/>
    <property type="evidence" value="ECO:0007669"/>
    <property type="project" value="UniProtKB-KW"/>
</dbReference>
<keyword evidence="5" id="KW-0560">Oxidoreductase</keyword>
<sequence>MSTSSEAVEAPLELPVCLVTGGSGLLGHALQTVLSRTTHKPNPSSPFPSSSPSSSSSCSPPSSSSSPSSVEKSEGESSAAVSIPPPLAVLRGESFLFVFVGSKHANLRRFDEARRLFAAYRPKAIIHLAARVGGLFDNMAHNLEFFQENLEINENVVKLCHEFKVARGVFCLSTCIFPAKYAEEGILMDETCLHEGLPHPSNEGYSYAKRYLEISLRLHRQQYGWEWRCISPTNLYGPFDRFSLSRAHVLPALIHKAFLASREDKPLVVGGSGRPLRQFVYSEDAAEIILKVVHTPHMTEDQSHLILADDNPEGVSIAEVAETIANEFSLSHPLQFDTSRPDGIFRKSVSNARLRRFLGPDFQFVSLKEGISRTVKWFKENSTQIRP</sequence>
<dbReference type="RefSeq" id="XP_067924443.1">
    <property type="nucleotide sequence ID" value="XM_068063578.1"/>
</dbReference>
<keyword evidence="6" id="KW-0413">Isomerase</keyword>
<dbReference type="Proteomes" id="UP000221165">
    <property type="component" value="Unassembled WGS sequence"/>
</dbReference>
<dbReference type="PANTHER" id="PTHR43238:SF1">
    <property type="entry name" value="GDP-L-FUCOSE SYNTHASE"/>
    <property type="match status" value="1"/>
</dbReference>
<dbReference type="VEuPathDB" id="ToxoDB:CSUI_003380"/>
<organism evidence="9 10">
    <name type="scientific">Cystoisospora suis</name>
    <dbReference type="NCBI Taxonomy" id="483139"/>
    <lineage>
        <taxon>Eukaryota</taxon>
        <taxon>Sar</taxon>
        <taxon>Alveolata</taxon>
        <taxon>Apicomplexa</taxon>
        <taxon>Conoidasida</taxon>
        <taxon>Coccidia</taxon>
        <taxon>Eucoccidiorida</taxon>
        <taxon>Eimeriorina</taxon>
        <taxon>Sarcocystidae</taxon>
        <taxon>Cystoisospora</taxon>
    </lineage>
</organism>
<reference evidence="9 10" key="1">
    <citation type="journal article" date="2017" name="Int. J. Parasitol.">
        <title>The genome of the protozoan parasite Cystoisospora suis and a reverse vaccinology approach to identify vaccine candidates.</title>
        <authorList>
            <person name="Palmieri N."/>
            <person name="Shrestha A."/>
            <person name="Ruttkowski B."/>
            <person name="Beck T."/>
            <person name="Vogl C."/>
            <person name="Tomley F."/>
            <person name="Blake D.P."/>
            <person name="Joachim A."/>
        </authorList>
    </citation>
    <scope>NUCLEOTIDE SEQUENCE [LARGE SCALE GENOMIC DNA]</scope>
    <source>
        <strain evidence="9 10">Wien I</strain>
    </source>
</reference>
<dbReference type="InterPro" id="IPR036291">
    <property type="entry name" value="NAD(P)-bd_dom_sf"/>
</dbReference>
<dbReference type="InterPro" id="IPR001509">
    <property type="entry name" value="Epimerase_deHydtase"/>
</dbReference>
<proteinExistence type="inferred from homology"/>
<accession>A0A2C6L5R7</accession>
<dbReference type="Gene3D" id="3.40.50.720">
    <property type="entry name" value="NAD(P)-binding Rossmann-like Domain"/>
    <property type="match status" value="1"/>
</dbReference>
<evidence type="ECO:0000256" key="6">
    <source>
        <dbReference type="ARBA" id="ARBA00023235"/>
    </source>
</evidence>
<name>A0A2C6L5R7_9APIC</name>
<dbReference type="EMBL" id="MIGC01001493">
    <property type="protein sequence ID" value="PHJ22766.1"/>
    <property type="molecule type" value="Genomic_DNA"/>
</dbReference>
<gene>
    <name evidence="9" type="ORF">CSUI_003380</name>
</gene>
<evidence type="ECO:0000259" key="8">
    <source>
        <dbReference type="Pfam" id="PF01370"/>
    </source>
</evidence>
<dbReference type="InterPro" id="IPR028614">
    <property type="entry name" value="GDP_fucose/colitose_synth"/>
</dbReference>
<dbReference type="EC" id="1.1.1.271" evidence="3"/>